<dbReference type="InterPro" id="IPR032675">
    <property type="entry name" value="LRR_dom_sf"/>
</dbReference>
<evidence type="ECO:0008006" key="3">
    <source>
        <dbReference type="Google" id="ProtNLM"/>
    </source>
</evidence>
<dbReference type="EMBL" id="LN730907">
    <property type="protein sequence ID" value="CEP14077.1"/>
    <property type="molecule type" value="Genomic_DNA"/>
</dbReference>
<dbReference type="AlphaFoldDB" id="A0A0B7NEV5"/>
<dbReference type="SUPFAM" id="SSF52047">
    <property type="entry name" value="RNI-like"/>
    <property type="match status" value="1"/>
</dbReference>
<dbReference type="Gene3D" id="3.80.10.10">
    <property type="entry name" value="Ribonuclease Inhibitor"/>
    <property type="match status" value="1"/>
</dbReference>
<evidence type="ECO:0000313" key="1">
    <source>
        <dbReference type="EMBL" id="CEP14077.1"/>
    </source>
</evidence>
<protein>
    <recommendedName>
        <fullName evidence="3">F-box domain-containing protein</fullName>
    </recommendedName>
</protein>
<reference evidence="1 2" key="1">
    <citation type="submission" date="2014-09" db="EMBL/GenBank/DDBJ databases">
        <authorList>
            <person name="Ellenberger Sabrina"/>
        </authorList>
    </citation>
    <scope>NUCLEOTIDE SEQUENCE [LARGE SCALE GENOMIC DNA]</scope>
    <source>
        <strain evidence="1 2">CBS 412.66</strain>
    </source>
</reference>
<dbReference type="Proteomes" id="UP000054107">
    <property type="component" value="Unassembled WGS sequence"/>
</dbReference>
<keyword evidence="2" id="KW-1185">Reference proteome</keyword>
<sequence>MKSTPCLPNEILDLIASYLFFDNCQDHQCLRTCSSWYKSFQPSLCRRICIKTRRQFSHLVTSIKHNASIGLYVRHLYIQDQVGLSRDQIESLPLLFPLLETLYFNPGLWKYQRRAGRVEEQGMGWHRRLTALPPLDCYNTTLPLIESLGSRLRELVLMGGIVNPLHRMHQNVSTKGKSVLLCLLDSTPRLRSLTLYGRDKQNAQSLQDCSRAEFSLDDMARLHASLPCLASLTLVDVALSKTAKEQQVPITAPAVVPQMRKFHVQQSLLGDFHWIGYVAELYPHLRDLNLDVSWDPLYRQTLTWMDTGPIQAALFKLAQLQSLQYVSLGQIESVFKPQSSCAGGSRFYEHLSKVTPGLVSLDNTCSGRSLSGTAASSLFASFMACTHPDITERLKVQLWRDFGGMGAVMPIIGSCRKLTELELHGGNFSYSWRHGCDVDVIVKYCPQLETLTLNATRLMSSPKNGDVSKGLRVKTIRLIQVHFTTAAFDVLADCCPNLEHLELIDCVKDRDSLAHRIHLSLPHQHLKTLIVQHLHLRPSQYVEKSSIDAAIVALDFSDRARHNLNRNSSQLSQRWYHLYCHKTKKGRCRQMRRLGFLESRQVQDYSMEDTDWDHLEENSIRGTYREAKYWDSDIPYGYLQVDCKFIDAFVFNRVRL</sequence>
<organism evidence="1 2">
    <name type="scientific">Parasitella parasitica</name>
    <dbReference type="NCBI Taxonomy" id="35722"/>
    <lineage>
        <taxon>Eukaryota</taxon>
        <taxon>Fungi</taxon>
        <taxon>Fungi incertae sedis</taxon>
        <taxon>Mucoromycota</taxon>
        <taxon>Mucoromycotina</taxon>
        <taxon>Mucoromycetes</taxon>
        <taxon>Mucorales</taxon>
        <taxon>Mucorineae</taxon>
        <taxon>Mucoraceae</taxon>
        <taxon>Parasitella</taxon>
    </lineage>
</organism>
<dbReference type="OrthoDB" id="27842at2759"/>
<gene>
    <name evidence="1" type="primary">PARPA_08233.1 scaffold 32264</name>
</gene>
<proteinExistence type="predicted"/>
<evidence type="ECO:0000313" key="2">
    <source>
        <dbReference type="Proteomes" id="UP000054107"/>
    </source>
</evidence>
<name>A0A0B7NEV5_9FUNG</name>
<accession>A0A0B7NEV5</accession>